<gene>
    <name evidence="1" type="ORF">ACFQT0_10415</name>
</gene>
<proteinExistence type="predicted"/>
<protein>
    <recommendedName>
        <fullName evidence="3">T9SS type A sorting domain-containing protein</fullName>
    </recommendedName>
</protein>
<dbReference type="EMBL" id="JBHTEK010000001">
    <property type="protein sequence ID" value="MFC7667753.1"/>
    <property type="molecule type" value="Genomic_DNA"/>
</dbReference>
<name>A0ABW2U2R6_9BACT</name>
<dbReference type="Proteomes" id="UP001596513">
    <property type="component" value="Unassembled WGS sequence"/>
</dbReference>
<reference evidence="2" key="1">
    <citation type="journal article" date="2019" name="Int. J. Syst. Evol. Microbiol.">
        <title>The Global Catalogue of Microorganisms (GCM) 10K type strain sequencing project: providing services to taxonomists for standard genome sequencing and annotation.</title>
        <authorList>
            <consortium name="The Broad Institute Genomics Platform"/>
            <consortium name="The Broad Institute Genome Sequencing Center for Infectious Disease"/>
            <person name="Wu L."/>
            <person name="Ma J."/>
        </authorList>
    </citation>
    <scope>NUCLEOTIDE SEQUENCE [LARGE SCALE GENOMIC DNA]</scope>
    <source>
        <strain evidence="2">JCM 19635</strain>
    </source>
</reference>
<keyword evidence="2" id="KW-1185">Reference proteome</keyword>
<organism evidence="1 2">
    <name type="scientific">Hymenobacter humi</name>
    <dbReference type="NCBI Taxonomy" id="1411620"/>
    <lineage>
        <taxon>Bacteria</taxon>
        <taxon>Pseudomonadati</taxon>
        <taxon>Bacteroidota</taxon>
        <taxon>Cytophagia</taxon>
        <taxon>Cytophagales</taxon>
        <taxon>Hymenobacteraceae</taxon>
        <taxon>Hymenobacter</taxon>
    </lineage>
</organism>
<comment type="caution">
    <text evidence="1">The sequence shown here is derived from an EMBL/GenBank/DDBJ whole genome shotgun (WGS) entry which is preliminary data.</text>
</comment>
<evidence type="ECO:0000313" key="1">
    <source>
        <dbReference type="EMBL" id="MFC7667753.1"/>
    </source>
</evidence>
<dbReference type="RefSeq" id="WP_380202531.1">
    <property type="nucleotide sequence ID" value="NZ_JBHTEK010000001.1"/>
</dbReference>
<evidence type="ECO:0008006" key="3">
    <source>
        <dbReference type="Google" id="ProtNLM"/>
    </source>
</evidence>
<sequence length="491" mass="52030">MFSFLSILLPYAPIFPLPQHIASVFWWGSCLAAHASHLLGADLTYAYAGTAALPNQYRVTARLFQDATSAVQNYDIWLTCGKHECGTALAGSFTAFMTRTAEVTVSQNCAGGGSGGSLNYRVTTLEALVQLPPADWTLSINGENRRFGLVNMDLSGMQSMYVKAELHNATGLINFSPQFTTAQLIQLSGLQARSFSLNAYDSEGDSLVYRLVQPLAAPSASPGCSRLTVGPIAPHFQINAATGLRTGSGLAEQGTYALAVRVDEYRRVSGNWQQIGSITRDMIYLLALTSNQLPAFTRVARSGSPSSQLLGQTIPVSPGQTLSLTVTATDADAGQVLALSSQVPAVIPGATFQDLGNGQGLLTWQVPATQPLGRYALTATATDNACPVPGAEVLTVPVVVTRQALAARARRQPLAQPPHPMPFQDEVRFQLAEPGRQAVLITDQLGRTVAQLLSAADGTLVWQPAATVAAGLYLARNLSGAQVARLSYAGR</sequence>
<accession>A0ABW2U2R6</accession>
<evidence type="ECO:0000313" key="2">
    <source>
        <dbReference type="Proteomes" id="UP001596513"/>
    </source>
</evidence>